<reference evidence="1 2" key="1">
    <citation type="submission" date="2015-12" db="EMBL/GenBank/DDBJ databases">
        <title>Genome sequence of Aneurinibacillus soli.</title>
        <authorList>
            <person name="Lee J.S."/>
            <person name="Lee K.C."/>
            <person name="Kim K.K."/>
            <person name="Lee B.W."/>
        </authorList>
    </citation>
    <scope>NUCLEOTIDE SEQUENCE [LARGE SCALE GENOMIC DNA]</scope>
    <source>
        <strain evidence="1 2">CB4</strain>
    </source>
</reference>
<gene>
    <name evidence="1" type="ORF">CB4_01198</name>
</gene>
<proteinExistence type="predicted"/>
<organism evidence="1 2">
    <name type="scientific">Aneurinibacillus soli</name>
    <dbReference type="NCBI Taxonomy" id="1500254"/>
    <lineage>
        <taxon>Bacteria</taxon>
        <taxon>Bacillati</taxon>
        <taxon>Bacillota</taxon>
        <taxon>Bacilli</taxon>
        <taxon>Bacillales</taxon>
        <taxon>Paenibacillaceae</taxon>
        <taxon>Aneurinibacillus group</taxon>
        <taxon>Aneurinibacillus</taxon>
    </lineage>
</organism>
<dbReference type="RefSeq" id="WP_172890811.1">
    <property type="nucleotide sequence ID" value="NZ_AP017312.1"/>
</dbReference>
<keyword evidence="2" id="KW-1185">Reference proteome</keyword>
<dbReference type="NCBIfam" id="TIGR04086">
    <property type="entry name" value="TIGR04086_membr"/>
    <property type="match status" value="1"/>
</dbReference>
<accession>A0A0U5ATC1</accession>
<name>A0A0U5ATC1_9BACL</name>
<sequence length="126" mass="13640">MWKVGQVKLPMLAGFVYALAIVLIGALVTSSMLAFSDTKESSLPLYVYMVNGFALFIGGFVSGKRSGEKGWYYGGLTGLLYFLFMLLVSFLGFDAKMGMTQVYQLLMALACSAMGGIIGVNMSEKK</sequence>
<dbReference type="KEGG" id="asoc:CB4_01198"/>
<dbReference type="Proteomes" id="UP000217696">
    <property type="component" value="Chromosome"/>
</dbReference>
<protein>
    <submittedName>
        <fullName evidence="1">Uncharacterized protein</fullName>
    </submittedName>
</protein>
<evidence type="ECO:0000313" key="2">
    <source>
        <dbReference type="Proteomes" id="UP000217696"/>
    </source>
</evidence>
<dbReference type="AlphaFoldDB" id="A0A0U5ATC1"/>
<evidence type="ECO:0000313" key="1">
    <source>
        <dbReference type="EMBL" id="BAU27029.1"/>
    </source>
</evidence>
<dbReference type="InterPro" id="IPR023804">
    <property type="entry name" value="DUF3792_TM"/>
</dbReference>
<dbReference type="EMBL" id="AP017312">
    <property type="protein sequence ID" value="BAU27029.1"/>
    <property type="molecule type" value="Genomic_DNA"/>
</dbReference>
<dbReference type="Pfam" id="PF12670">
    <property type="entry name" value="DUF3792"/>
    <property type="match status" value="1"/>
</dbReference>